<protein>
    <recommendedName>
        <fullName evidence="3">DUF4222 domain-containing protein</fullName>
    </recommendedName>
</protein>
<gene>
    <name evidence="1" type="ORF">QR674_04835</name>
</gene>
<organism evidence="1 2">
    <name type="scientific">Acinetobacter chinensis</name>
    <dbReference type="NCBI Taxonomy" id="2004650"/>
    <lineage>
        <taxon>Bacteria</taxon>
        <taxon>Pseudomonadati</taxon>
        <taxon>Pseudomonadota</taxon>
        <taxon>Gammaproteobacteria</taxon>
        <taxon>Moraxellales</taxon>
        <taxon>Moraxellaceae</taxon>
        <taxon>Acinetobacter</taxon>
    </lineage>
</organism>
<dbReference type="EMBL" id="JASVDY010000001">
    <property type="protein sequence ID" value="MDV2468303.1"/>
    <property type="molecule type" value="Genomic_DNA"/>
</dbReference>
<evidence type="ECO:0008006" key="3">
    <source>
        <dbReference type="Google" id="ProtNLM"/>
    </source>
</evidence>
<evidence type="ECO:0000313" key="2">
    <source>
        <dbReference type="Proteomes" id="UP001278188"/>
    </source>
</evidence>
<comment type="caution">
    <text evidence="1">The sequence shown here is derived from an EMBL/GenBank/DDBJ whole genome shotgun (WGS) entry which is preliminary data.</text>
</comment>
<evidence type="ECO:0000313" key="1">
    <source>
        <dbReference type="EMBL" id="MDV2468303.1"/>
    </source>
</evidence>
<accession>A0ABU3WD23</accession>
<proteinExistence type="predicted"/>
<keyword evidence="2" id="KW-1185">Reference proteome</keyword>
<name>A0ABU3WD23_9GAMM</name>
<dbReference type="RefSeq" id="WP_317082266.1">
    <property type="nucleotide sequence ID" value="NZ_JASVDY010000001.1"/>
</dbReference>
<sequence length="84" mass="9503">MESNVAQQKSKDNQRDFIAGDVVVFRQEYKPDCLMTVHKAQNGEVFLDGDYNFALAHFLRTATVAELNAKRRLTKAEQALAEVT</sequence>
<reference evidence="1 2" key="1">
    <citation type="submission" date="2023-06" db="EMBL/GenBank/DDBJ databases">
        <title>Genomic Analysis of Acinetobacter Strains Recovered from South Australian Aquatic Samples provides Insights into the Circulation of Antibiotic Resistance determinants in the Environment.</title>
        <authorList>
            <person name="Tobin L."/>
            <person name="Jarocki V.M."/>
            <person name="Kenyon J."/>
            <person name="Drigo B."/>
            <person name="Donner E."/>
            <person name="Djordjevic S.P."/>
            <person name="Hamidian M."/>
        </authorList>
    </citation>
    <scope>NUCLEOTIDE SEQUENCE [LARGE SCALE GENOMIC DNA]</scope>
    <source>
        <strain evidence="1 2">SAAc652</strain>
    </source>
</reference>
<dbReference type="Proteomes" id="UP001278188">
    <property type="component" value="Unassembled WGS sequence"/>
</dbReference>